<dbReference type="Pfam" id="PF01112">
    <property type="entry name" value="Asparaginase_2"/>
    <property type="match status" value="1"/>
</dbReference>
<dbReference type="RefSeq" id="WP_245662236.1">
    <property type="nucleotide sequence ID" value="NZ_FMZA01000014.1"/>
</dbReference>
<dbReference type="FunFam" id="3.60.20.30:FF:000001">
    <property type="entry name" value="Isoaspartyl peptidase/L-asparaginase"/>
    <property type="match status" value="1"/>
</dbReference>
<evidence type="ECO:0000256" key="4">
    <source>
        <dbReference type="PIRSR" id="PIRSR600246-1"/>
    </source>
</evidence>
<protein>
    <submittedName>
        <fullName evidence="7">Asparaginase</fullName>
    </submittedName>
</protein>
<feature type="site" description="Cleavage; by autolysis" evidence="6">
    <location>
        <begin position="33"/>
        <end position="34"/>
    </location>
</feature>
<feature type="active site" description="Nucleophile" evidence="4">
    <location>
        <position position="34"/>
    </location>
</feature>
<dbReference type="EMBL" id="FMZA01000014">
    <property type="protein sequence ID" value="SDC70505.1"/>
    <property type="molecule type" value="Genomic_DNA"/>
</dbReference>
<evidence type="ECO:0000313" key="8">
    <source>
        <dbReference type="Proteomes" id="UP000199387"/>
    </source>
</evidence>
<evidence type="ECO:0000256" key="6">
    <source>
        <dbReference type="PIRSR" id="PIRSR600246-3"/>
    </source>
</evidence>
<keyword evidence="3" id="KW-0068">Autocatalytic cleavage</keyword>
<evidence type="ECO:0000256" key="5">
    <source>
        <dbReference type="PIRSR" id="PIRSR600246-2"/>
    </source>
</evidence>
<dbReference type="GO" id="GO:0006508">
    <property type="term" value="P:proteolysis"/>
    <property type="evidence" value="ECO:0007669"/>
    <property type="project" value="UniProtKB-KW"/>
</dbReference>
<dbReference type="GO" id="GO:0008233">
    <property type="term" value="F:peptidase activity"/>
    <property type="evidence" value="ECO:0007669"/>
    <property type="project" value="UniProtKB-KW"/>
</dbReference>
<dbReference type="AlphaFoldDB" id="A0A1G6NTL5"/>
<feature type="binding site" evidence="5">
    <location>
        <begin position="62"/>
        <end position="65"/>
    </location>
    <ligand>
        <name>substrate</name>
    </ligand>
</feature>
<dbReference type="PANTHER" id="PTHR10188">
    <property type="entry name" value="L-ASPARAGINASE"/>
    <property type="match status" value="1"/>
</dbReference>
<evidence type="ECO:0000256" key="3">
    <source>
        <dbReference type="ARBA" id="ARBA00022813"/>
    </source>
</evidence>
<dbReference type="InterPro" id="IPR000246">
    <property type="entry name" value="Peptidase_T2"/>
</dbReference>
<evidence type="ECO:0000313" key="7">
    <source>
        <dbReference type="EMBL" id="SDC70505.1"/>
    </source>
</evidence>
<proteinExistence type="predicted"/>
<dbReference type="SUPFAM" id="SSF56235">
    <property type="entry name" value="N-terminal nucleophile aminohydrolases (Ntn hydrolases)"/>
    <property type="match status" value="1"/>
</dbReference>
<evidence type="ECO:0000256" key="2">
    <source>
        <dbReference type="ARBA" id="ARBA00022801"/>
    </source>
</evidence>
<keyword evidence="1" id="KW-0645">Protease</keyword>
<gene>
    <name evidence="7" type="ORF">SAMN04488112_1144</name>
</gene>
<reference evidence="7 8" key="1">
    <citation type="submission" date="2016-10" db="EMBL/GenBank/DDBJ databases">
        <authorList>
            <person name="de Groot N.N."/>
        </authorList>
    </citation>
    <scope>NUCLEOTIDE SEQUENCE [LARGE SCALE GENOMIC DNA]</scope>
    <source>
        <strain evidence="7 8">DSM 45514</strain>
    </source>
</reference>
<dbReference type="GO" id="GO:0016811">
    <property type="term" value="F:hydrolase activity, acting on carbon-nitrogen (but not peptide) bonds, in linear amides"/>
    <property type="evidence" value="ECO:0007669"/>
    <property type="project" value="UniProtKB-ARBA"/>
</dbReference>
<dbReference type="Proteomes" id="UP000199387">
    <property type="component" value="Unassembled WGS sequence"/>
</dbReference>
<dbReference type="STRING" id="1236220.SAMN04488112_1144"/>
<evidence type="ECO:0000256" key="1">
    <source>
        <dbReference type="ARBA" id="ARBA00022670"/>
    </source>
</evidence>
<sequence>MYVLKNTVNGSDITVPITGLEAKKKKAGATGFGTVGAVALDQEGNLAAATSTGGLTNKAVGRVGDSPIIGAGTYANNRSVAVSATGKGEVFIRGTAAADIPALVQYQNMPVSLAARKVVKEKLPSLGGTGGVIALDAKGHFAAPYSTPTMFYGTINKQGDYKVVLSPGDEK</sequence>
<organism evidence="7 8">
    <name type="scientific">Melghirimyces thermohalophilus</name>
    <dbReference type="NCBI Taxonomy" id="1236220"/>
    <lineage>
        <taxon>Bacteria</taxon>
        <taxon>Bacillati</taxon>
        <taxon>Bacillota</taxon>
        <taxon>Bacilli</taxon>
        <taxon>Bacillales</taxon>
        <taxon>Thermoactinomycetaceae</taxon>
        <taxon>Melghirimyces</taxon>
    </lineage>
</organism>
<keyword evidence="2" id="KW-0378">Hydrolase</keyword>
<accession>A0A1G6NTL5</accession>
<dbReference type="Gene3D" id="3.60.20.30">
    <property type="entry name" value="(Glycosyl)asparaginase"/>
    <property type="match status" value="1"/>
</dbReference>
<keyword evidence="8" id="KW-1185">Reference proteome</keyword>
<dbReference type="PANTHER" id="PTHR10188:SF6">
    <property type="entry name" value="N(4)-(BETA-N-ACETYLGLUCOSAMINYL)-L-ASPARAGINASE"/>
    <property type="match status" value="1"/>
</dbReference>
<dbReference type="InterPro" id="IPR029055">
    <property type="entry name" value="Ntn_hydrolases_N"/>
</dbReference>
<name>A0A1G6NTL5_9BACL</name>
<feature type="binding site" evidence="5">
    <location>
        <begin position="85"/>
        <end position="88"/>
    </location>
    <ligand>
        <name>substrate</name>
    </ligand>
</feature>